<proteinExistence type="predicted"/>
<dbReference type="HOGENOM" id="CLU_2743753_0_0_1"/>
<reference evidence="3" key="3">
    <citation type="submission" date="2015-04" db="UniProtKB">
        <authorList>
            <consortium name="EnsemblPlants"/>
        </authorList>
    </citation>
    <scope>IDENTIFICATION</scope>
    <source>
        <strain evidence="3">cv. Jemalong A17</strain>
    </source>
</reference>
<keyword evidence="4" id="KW-1185">Reference proteome</keyword>
<dbReference type="Proteomes" id="UP000002051">
    <property type="component" value="Unassembled WGS sequence"/>
</dbReference>
<feature type="chain" id="PRO_5014500666" evidence="1">
    <location>
        <begin position="19"/>
        <end position="71"/>
    </location>
</feature>
<sequence length="71" mass="7719">MAFRASLLVCVFFSKVVSMVTYGLLGNGDHECSAWRVRTTTFTKGVPSSVVLNSVATHATVLVSAMSLRFY</sequence>
<feature type="signal peptide" evidence="1">
    <location>
        <begin position="1"/>
        <end position="18"/>
    </location>
</feature>
<accession>A0A072VI20</accession>
<reference evidence="2 4" key="1">
    <citation type="journal article" date="2011" name="Nature">
        <title>The Medicago genome provides insight into the evolution of rhizobial symbioses.</title>
        <authorList>
            <person name="Young N.D."/>
            <person name="Debelle F."/>
            <person name="Oldroyd G.E."/>
            <person name="Geurts R."/>
            <person name="Cannon S.B."/>
            <person name="Udvardi M.K."/>
            <person name="Benedito V.A."/>
            <person name="Mayer K.F."/>
            <person name="Gouzy J."/>
            <person name="Schoof H."/>
            <person name="Van de Peer Y."/>
            <person name="Proost S."/>
            <person name="Cook D.R."/>
            <person name="Meyers B.C."/>
            <person name="Spannagl M."/>
            <person name="Cheung F."/>
            <person name="De Mita S."/>
            <person name="Krishnakumar V."/>
            <person name="Gundlach H."/>
            <person name="Zhou S."/>
            <person name="Mudge J."/>
            <person name="Bharti A.K."/>
            <person name="Murray J.D."/>
            <person name="Naoumkina M.A."/>
            <person name="Rosen B."/>
            <person name="Silverstein K.A."/>
            <person name="Tang H."/>
            <person name="Rombauts S."/>
            <person name="Zhao P.X."/>
            <person name="Zhou P."/>
            <person name="Barbe V."/>
            <person name="Bardou P."/>
            <person name="Bechner M."/>
            <person name="Bellec A."/>
            <person name="Berger A."/>
            <person name="Berges H."/>
            <person name="Bidwell S."/>
            <person name="Bisseling T."/>
            <person name="Choisne N."/>
            <person name="Couloux A."/>
            <person name="Denny R."/>
            <person name="Deshpande S."/>
            <person name="Dai X."/>
            <person name="Doyle J.J."/>
            <person name="Dudez A.M."/>
            <person name="Farmer A.D."/>
            <person name="Fouteau S."/>
            <person name="Franken C."/>
            <person name="Gibelin C."/>
            <person name="Gish J."/>
            <person name="Goldstein S."/>
            <person name="Gonzalez A.J."/>
            <person name="Green P.J."/>
            <person name="Hallab A."/>
            <person name="Hartog M."/>
            <person name="Hua A."/>
            <person name="Humphray S.J."/>
            <person name="Jeong D.H."/>
            <person name="Jing Y."/>
            <person name="Jocker A."/>
            <person name="Kenton S.M."/>
            <person name="Kim D.J."/>
            <person name="Klee K."/>
            <person name="Lai H."/>
            <person name="Lang C."/>
            <person name="Lin S."/>
            <person name="Macmil S.L."/>
            <person name="Magdelenat G."/>
            <person name="Matthews L."/>
            <person name="McCorrison J."/>
            <person name="Monaghan E.L."/>
            <person name="Mun J.H."/>
            <person name="Najar F.Z."/>
            <person name="Nicholson C."/>
            <person name="Noirot C."/>
            <person name="O'Bleness M."/>
            <person name="Paule C.R."/>
            <person name="Poulain J."/>
            <person name="Prion F."/>
            <person name="Qin B."/>
            <person name="Qu C."/>
            <person name="Retzel E.F."/>
            <person name="Riddle C."/>
            <person name="Sallet E."/>
            <person name="Samain S."/>
            <person name="Samson N."/>
            <person name="Sanders I."/>
            <person name="Saurat O."/>
            <person name="Scarpelli C."/>
            <person name="Schiex T."/>
            <person name="Segurens B."/>
            <person name="Severin A.J."/>
            <person name="Sherrier D.J."/>
            <person name="Shi R."/>
            <person name="Sims S."/>
            <person name="Singer S.R."/>
            <person name="Sinharoy S."/>
            <person name="Sterck L."/>
            <person name="Viollet A."/>
            <person name="Wang B.B."/>
            <person name="Wang K."/>
            <person name="Wang M."/>
            <person name="Wang X."/>
            <person name="Warfsmann J."/>
            <person name="Weissenbach J."/>
            <person name="White D.D."/>
            <person name="White J.D."/>
            <person name="Wiley G.B."/>
            <person name="Wincker P."/>
            <person name="Xing Y."/>
            <person name="Yang L."/>
            <person name="Yao Z."/>
            <person name="Ying F."/>
            <person name="Zhai J."/>
            <person name="Zhou L."/>
            <person name="Zuber A."/>
            <person name="Denarie J."/>
            <person name="Dixon R.A."/>
            <person name="May G.D."/>
            <person name="Schwartz D.C."/>
            <person name="Rogers J."/>
            <person name="Quetier F."/>
            <person name="Town C.D."/>
            <person name="Roe B.A."/>
        </authorList>
    </citation>
    <scope>NUCLEOTIDE SEQUENCE [LARGE SCALE GENOMIC DNA]</scope>
    <source>
        <strain evidence="2">A17</strain>
        <strain evidence="3 4">cv. Jemalong A17</strain>
    </source>
</reference>
<dbReference type="EnsemblPlants" id="KEH41093">
    <property type="protein sequence ID" value="KEH41093"/>
    <property type="gene ID" value="MTR_1g041655"/>
</dbReference>
<gene>
    <name evidence="2" type="ordered locus">MTR_1g041655</name>
</gene>
<protein>
    <submittedName>
        <fullName evidence="2">Transmembrane protein, putative</fullName>
    </submittedName>
</protein>
<keyword evidence="2" id="KW-0812">Transmembrane</keyword>
<organism evidence="2 4">
    <name type="scientific">Medicago truncatula</name>
    <name type="common">Barrel medic</name>
    <name type="synonym">Medicago tribuloides</name>
    <dbReference type="NCBI Taxonomy" id="3880"/>
    <lineage>
        <taxon>Eukaryota</taxon>
        <taxon>Viridiplantae</taxon>
        <taxon>Streptophyta</taxon>
        <taxon>Embryophyta</taxon>
        <taxon>Tracheophyta</taxon>
        <taxon>Spermatophyta</taxon>
        <taxon>Magnoliopsida</taxon>
        <taxon>eudicotyledons</taxon>
        <taxon>Gunneridae</taxon>
        <taxon>Pentapetalae</taxon>
        <taxon>rosids</taxon>
        <taxon>fabids</taxon>
        <taxon>Fabales</taxon>
        <taxon>Fabaceae</taxon>
        <taxon>Papilionoideae</taxon>
        <taxon>50 kb inversion clade</taxon>
        <taxon>NPAAA clade</taxon>
        <taxon>Hologalegina</taxon>
        <taxon>IRL clade</taxon>
        <taxon>Trifolieae</taxon>
        <taxon>Medicago</taxon>
    </lineage>
</organism>
<dbReference type="AlphaFoldDB" id="A0A072VI20"/>
<evidence type="ECO:0000313" key="4">
    <source>
        <dbReference type="Proteomes" id="UP000002051"/>
    </source>
</evidence>
<evidence type="ECO:0000313" key="2">
    <source>
        <dbReference type="EMBL" id="KEH41093.1"/>
    </source>
</evidence>
<evidence type="ECO:0000313" key="3">
    <source>
        <dbReference type="EnsemblPlants" id="KEH41093"/>
    </source>
</evidence>
<dbReference type="EMBL" id="CM001217">
    <property type="protein sequence ID" value="KEH41093.1"/>
    <property type="molecule type" value="Genomic_DNA"/>
</dbReference>
<keyword evidence="1" id="KW-0732">Signal</keyword>
<name>A0A072VI20_MEDTR</name>
<evidence type="ECO:0000256" key="1">
    <source>
        <dbReference type="SAM" id="SignalP"/>
    </source>
</evidence>
<keyword evidence="2" id="KW-0472">Membrane</keyword>
<reference evidence="2 4" key="2">
    <citation type="journal article" date="2014" name="BMC Genomics">
        <title>An improved genome release (version Mt4.0) for the model legume Medicago truncatula.</title>
        <authorList>
            <person name="Tang H."/>
            <person name="Krishnakumar V."/>
            <person name="Bidwell S."/>
            <person name="Rosen B."/>
            <person name="Chan A."/>
            <person name="Zhou S."/>
            <person name="Gentzbittel L."/>
            <person name="Childs K.L."/>
            <person name="Yandell M."/>
            <person name="Gundlach H."/>
            <person name="Mayer K.F."/>
            <person name="Schwartz D.C."/>
            <person name="Town C.D."/>
        </authorList>
    </citation>
    <scope>GENOME REANNOTATION</scope>
    <source>
        <strain evidence="2">A17</strain>
        <strain evidence="3 4">cv. Jemalong A17</strain>
    </source>
</reference>
<dbReference type="PaxDb" id="3880-AES66702"/>